<dbReference type="AlphaFoldDB" id="A0A9W8Z4T8"/>
<comment type="caution">
    <text evidence="3">The sequence shown here is derived from an EMBL/GenBank/DDBJ whole genome shotgun (WGS) entry which is preliminary data.</text>
</comment>
<evidence type="ECO:0000256" key="2">
    <source>
        <dbReference type="SAM" id="Phobius"/>
    </source>
</evidence>
<keyword evidence="2" id="KW-0812">Transmembrane</keyword>
<keyword evidence="2" id="KW-0472">Membrane</keyword>
<name>A0A9W8Z4T8_9PEZI</name>
<feature type="compositionally biased region" description="Low complexity" evidence="1">
    <location>
        <begin position="164"/>
        <end position="174"/>
    </location>
</feature>
<keyword evidence="4" id="KW-1185">Reference proteome</keyword>
<feature type="region of interest" description="Disordered" evidence="1">
    <location>
        <begin position="66"/>
        <end position="174"/>
    </location>
</feature>
<dbReference type="Proteomes" id="UP001140453">
    <property type="component" value="Unassembled WGS sequence"/>
</dbReference>
<gene>
    <name evidence="3" type="ORF">N0V93_001989</name>
</gene>
<organism evidence="3 4">
    <name type="scientific">Gnomoniopsis smithogilvyi</name>
    <dbReference type="NCBI Taxonomy" id="1191159"/>
    <lineage>
        <taxon>Eukaryota</taxon>
        <taxon>Fungi</taxon>
        <taxon>Dikarya</taxon>
        <taxon>Ascomycota</taxon>
        <taxon>Pezizomycotina</taxon>
        <taxon>Sordariomycetes</taxon>
        <taxon>Sordariomycetidae</taxon>
        <taxon>Diaporthales</taxon>
        <taxon>Gnomoniaceae</taxon>
        <taxon>Gnomoniopsis</taxon>
    </lineage>
</organism>
<feature type="transmembrane region" description="Helical" evidence="2">
    <location>
        <begin position="12"/>
        <end position="31"/>
    </location>
</feature>
<evidence type="ECO:0000256" key="1">
    <source>
        <dbReference type="SAM" id="MobiDB-lite"/>
    </source>
</evidence>
<proteinExistence type="predicted"/>
<accession>A0A9W8Z4T8</accession>
<keyword evidence="2" id="KW-1133">Transmembrane helix</keyword>
<evidence type="ECO:0000313" key="4">
    <source>
        <dbReference type="Proteomes" id="UP001140453"/>
    </source>
</evidence>
<evidence type="ECO:0000313" key="3">
    <source>
        <dbReference type="EMBL" id="KAJ4397753.1"/>
    </source>
</evidence>
<dbReference type="EMBL" id="JAPEVB010000001">
    <property type="protein sequence ID" value="KAJ4397753.1"/>
    <property type="molecule type" value="Genomic_DNA"/>
</dbReference>
<protein>
    <submittedName>
        <fullName evidence="3">Uncharacterized protein</fullName>
    </submittedName>
</protein>
<reference evidence="3" key="1">
    <citation type="submission" date="2022-10" db="EMBL/GenBank/DDBJ databases">
        <title>Tapping the CABI collections for fungal endophytes: first genome assemblies for Collariella, Neodidymelliopsis, Ascochyta clinopodiicola, Didymella pomorum, Didymosphaeria variabile, Neocosmospora piperis and Neocucurbitaria cava.</title>
        <authorList>
            <person name="Hill R."/>
        </authorList>
    </citation>
    <scope>NUCLEOTIDE SEQUENCE</scope>
    <source>
        <strain evidence="3">IMI 355082</strain>
    </source>
</reference>
<sequence>MQPTTSLRDAIVAAIILSPAFITGLSLPWNFHNALAARAPTLSGGLDHAFAKEVRANADVNINHHNEERHASDDDSDDEDSELPTGTGQGFPTGFGGGGATGFPRPTGAFGSSGFGSGCPSGALPSGTGSPFGQFGARAAKKGKQAAMPTNFPTGCGGFGSGGQAAPTGSPFKA</sequence>
<feature type="compositionally biased region" description="Gly residues" evidence="1">
    <location>
        <begin position="87"/>
        <end position="101"/>
    </location>
</feature>